<gene>
    <name evidence="2" type="ORF">DES48_10384</name>
</gene>
<keyword evidence="1" id="KW-0472">Membrane</keyword>
<reference evidence="2 3" key="1">
    <citation type="submission" date="2018-06" db="EMBL/GenBank/DDBJ databases">
        <title>Genomic Encyclopedia of Type Strains, Phase IV (KMG-IV): sequencing the most valuable type-strain genomes for metagenomic binning, comparative biology and taxonomic classification.</title>
        <authorList>
            <person name="Goeker M."/>
        </authorList>
    </citation>
    <scope>NUCLEOTIDE SEQUENCE [LARGE SCALE GENOMIC DNA]</scope>
    <source>
        <strain evidence="2 3">DSM 15140</strain>
    </source>
</reference>
<comment type="caution">
    <text evidence="2">The sequence shown here is derived from an EMBL/GenBank/DDBJ whole genome shotgun (WGS) entry which is preliminary data.</text>
</comment>
<evidence type="ECO:0000313" key="2">
    <source>
        <dbReference type="EMBL" id="RBO99758.1"/>
    </source>
</evidence>
<feature type="transmembrane region" description="Helical" evidence="1">
    <location>
        <begin position="74"/>
        <end position="97"/>
    </location>
</feature>
<dbReference type="AlphaFoldDB" id="A0A366EEB6"/>
<feature type="transmembrane region" description="Helical" evidence="1">
    <location>
        <begin position="146"/>
        <end position="163"/>
    </location>
</feature>
<dbReference type="Proteomes" id="UP000252254">
    <property type="component" value="Unassembled WGS sequence"/>
</dbReference>
<evidence type="ECO:0000256" key="1">
    <source>
        <dbReference type="SAM" id="Phobius"/>
    </source>
</evidence>
<dbReference type="RefSeq" id="WP_113867869.1">
    <property type="nucleotide sequence ID" value="NZ_BAABQN010000011.1"/>
</dbReference>
<proteinExistence type="predicted"/>
<accession>A0A366EEB6</accession>
<organism evidence="2 3">
    <name type="scientific">Paraliobacillus ryukyuensis</name>
    <dbReference type="NCBI Taxonomy" id="200904"/>
    <lineage>
        <taxon>Bacteria</taxon>
        <taxon>Bacillati</taxon>
        <taxon>Bacillota</taxon>
        <taxon>Bacilli</taxon>
        <taxon>Bacillales</taxon>
        <taxon>Bacillaceae</taxon>
        <taxon>Paraliobacillus</taxon>
    </lineage>
</organism>
<evidence type="ECO:0000313" key="3">
    <source>
        <dbReference type="Proteomes" id="UP000252254"/>
    </source>
</evidence>
<dbReference type="InterPro" id="IPR025699">
    <property type="entry name" value="ABC2_memb-like"/>
</dbReference>
<sequence length="212" mass="24582">MKGFQLVVALHWKAYTPIWLACILAFTLMVYFNLSPYFLVILAYVHIFREMFERQRKRSIFQLIASLPITRSHYIVSFYLFHLLHTMVIGLGLWLGYQGLQLLVPAEHLYPMHHGDLVIFVCLFILLLLSNFIPSYIYFNSHTPSGYIFGIVLSLFVVIFAVADMYAALQSNSLTVFFENDAYFSILLLSTCVVYVISMIVSSYIFNRKTEV</sequence>
<feature type="transmembrane region" description="Helical" evidence="1">
    <location>
        <begin position="18"/>
        <end position="48"/>
    </location>
</feature>
<dbReference type="STRING" id="200904.GCA_900168775_03339"/>
<dbReference type="Pfam" id="PF13346">
    <property type="entry name" value="ABC2_membrane_5"/>
    <property type="match status" value="1"/>
</dbReference>
<keyword evidence="1" id="KW-1133">Transmembrane helix</keyword>
<feature type="transmembrane region" description="Helical" evidence="1">
    <location>
        <begin position="117"/>
        <end position="139"/>
    </location>
</feature>
<name>A0A366EEB6_9BACI</name>
<feature type="transmembrane region" description="Helical" evidence="1">
    <location>
        <begin position="183"/>
        <end position="206"/>
    </location>
</feature>
<dbReference type="EMBL" id="QNRI01000003">
    <property type="protein sequence ID" value="RBO99758.1"/>
    <property type="molecule type" value="Genomic_DNA"/>
</dbReference>
<protein>
    <submittedName>
        <fullName evidence="2">ABC-2 family transporter</fullName>
    </submittedName>
</protein>
<keyword evidence="1" id="KW-0812">Transmembrane</keyword>
<keyword evidence="3" id="KW-1185">Reference proteome</keyword>